<dbReference type="InterPro" id="IPR015500">
    <property type="entry name" value="Peptidase_S8_subtilisin-rel"/>
</dbReference>
<keyword evidence="2 5" id="KW-0645">Protease</keyword>
<evidence type="ECO:0000256" key="1">
    <source>
        <dbReference type="ARBA" id="ARBA00011073"/>
    </source>
</evidence>
<organism evidence="8 9">
    <name type="scientific">Lentibacillus kimchii</name>
    <dbReference type="NCBI Taxonomy" id="1542911"/>
    <lineage>
        <taxon>Bacteria</taxon>
        <taxon>Bacillati</taxon>
        <taxon>Bacillota</taxon>
        <taxon>Bacilli</taxon>
        <taxon>Bacillales</taxon>
        <taxon>Bacillaceae</taxon>
        <taxon>Lentibacillus</taxon>
    </lineage>
</organism>
<dbReference type="InterPro" id="IPR050131">
    <property type="entry name" value="Peptidase_S8_subtilisin-like"/>
</dbReference>
<dbReference type="PANTHER" id="PTHR43806">
    <property type="entry name" value="PEPTIDASE S8"/>
    <property type="match status" value="1"/>
</dbReference>
<evidence type="ECO:0000256" key="2">
    <source>
        <dbReference type="ARBA" id="ARBA00022670"/>
    </source>
</evidence>
<protein>
    <submittedName>
        <fullName evidence="8">S8 family peptidase</fullName>
        <ecNumber evidence="8">3.4.-.-</ecNumber>
    </submittedName>
</protein>
<dbReference type="Pfam" id="PF00082">
    <property type="entry name" value="Peptidase_S8"/>
    <property type="match status" value="1"/>
</dbReference>
<dbReference type="PROSITE" id="PS51892">
    <property type="entry name" value="SUBTILASE"/>
    <property type="match status" value="1"/>
</dbReference>
<dbReference type="Gene3D" id="3.40.50.200">
    <property type="entry name" value="Peptidase S8/S53 domain"/>
    <property type="match status" value="1"/>
</dbReference>
<comment type="similarity">
    <text evidence="1 5 6">Belongs to the peptidase S8 family.</text>
</comment>
<dbReference type="CDD" id="cd07487">
    <property type="entry name" value="Peptidases_S8_1"/>
    <property type="match status" value="1"/>
</dbReference>
<evidence type="ECO:0000256" key="6">
    <source>
        <dbReference type="RuleBase" id="RU003355"/>
    </source>
</evidence>
<dbReference type="PRINTS" id="PR00723">
    <property type="entry name" value="SUBTILISIN"/>
</dbReference>
<dbReference type="InterPro" id="IPR023827">
    <property type="entry name" value="Peptidase_S8_Asp-AS"/>
</dbReference>
<evidence type="ECO:0000259" key="7">
    <source>
        <dbReference type="Pfam" id="PF00082"/>
    </source>
</evidence>
<dbReference type="PROSITE" id="PS00137">
    <property type="entry name" value="SUBTILASE_HIS"/>
    <property type="match status" value="1"/>
</dbReference>
<accession>A0ABW2UVV5</accession>
<evidence type="ECO:0000256" key="3">
    <source>
        <dbReference type="ARBA" id="ARBA00022801"/>
    </source>
</evidence>
<gene>
    <name evidence="8" type="ORF">ACFQU8_05820</name>
</gene>
<comment type="caution">
    <text evidence="8">The sequence shown here is derived from an EMBL/GenBank/DDBJ whole genome shotgun (WGS) entry which is preliminary data.</text>
</comment>
<evidence type="ECO:0000256" key="4">
    <source>
        <dbReference type="ARBA" id="ARBA00022825"/>
    </source>
</evidence>
<dbReference type="EMBL" id="JBHTGR010000010">
    <property type="protein sequence ID" value="MFC7746751.1"/>
    <property type="molecule type" value="Genomic_DNA"/>
</dbReference>
<evidence type="ECO:0000313" key="8">
    <source>
        <dbReference type="EMBL" id="MFC7746751.1"/>
    </source>
</evidence>
<dbReference type="EC" id="3.4.-.-" evidence="8"/>
<keyword evidence="4 5" id="KW-0720">Serine protease</keyword>
<dbReference type="InterPro" id="IPR036852">
    <property type="entry name" value="Peptidase_S8/S53_dom_sf"/>
</dbReference>
<dbReference type="Proteomes" id="UP001596620">
    <property type="component" value="Unassembled WGS sequence"/>
</dbReference>
<reference evidence="9" key="1">
    <citation type="journal article" date="2019" name="Int. J. Syst. Evol. Microbiol.">
        <title>The Global Catalogue of Microorganisms (GCM) 10K type strain sequencing project: providing services to taxonomists for standard genome sequencing and annotation.</title>
        <authorList>
            <consortium name="The Broad Institute Genomics Platform"/>
            <consortium name="The Broad Institute Genome Sequencing Center for Infectious Disease"/>
            <person name="Wu L."/>
            <person name="Ma J."/>
        </authorList>
    </citation>
    <scope>NUCLEOTIDE SEQUENCE [LARGE SCALE GENOMIC DNA]</scope>
    <source>
        <strain evidence="9">JCM 30234</strain>
    </source>
</reference>
<dbReference type="InterPro" id="IPR000209">
    <property type="entry name" value="Peptidase_S8/S53_dom"/>
</dbReference>
<proteinExistence type="inferred from homology"/>
<evidence type="ECO:0000313" key="9">
    <source>
        <dbReference type="Proteomes" id="UP001596620"/>
    </source>
</evidence>
<dbReference type="SUPFAM" id="SSF52743">
    <property type="entry name" value="Subtilisin-like"/>
    <property type="match status" value="1"/>
</dbReference>
<dbReference type="InterPro" id="IPR022398">
    <property type="entry name" value="Peptidase_S8_His-AS"/>
</dbReference>
<name>A0ABW2UVV5_9BACI</name>
<dbReference type="RefSeq" id="WP_382358259.1">
    <property type="nucleotide sequence ID" value="NZ_JBHTGR010000010.1"/>
</dbReference>
<keyword evidence="3 5" id="KW-0378">Hydrolase</keyword>
<keyword evidence="9" id="KW-1185">Reference proteome</keyword>
<dbReference type="GO" id="GO:0016787">
    <property type="term" value="F:hydrolase activity"/>
    <property type="evidence" value="ECO:0007669"/>
    <property type="project" value="UniProtKB-KW"/>
</dbReference>
<dbReference type="PROSITE" id="PS00136">
    <property type="entry name" value="SUBTILASE_ASP"/>
    <property type="match status" value="1"/>
</dbReference>
<dbReference type="PROSITE" id="PS00138">
    <property type="entry name" value="SUBTILASE_SER"/>
    <property type="match status" value="1"/>
</dbReference>
<feature type="domain" description="Peptidase S8/S53" evidence="7">
    <location>
        <begin position="131"/>
        <end position="403"/>
    </location>
</feature>
<feature type="active site" description="Charge relay system" evidence="5">
    <location>
        <position position="368"/>
    </location>
</feature>
<sequence length="432" mass="46935">MSDKNALWFENAGRKLDPGLVEQLRFNKQQDPSETGDHSISVIVYLNKHSDTEQKHDFVTSCHAEKNNSIGNELGLEDTLYGQLTPKMVKKMKDHGSVDRIFYDRDVKAFLDVATKGVGATKVQEQLGFTGDDVTVAVIDTGIHPHPDLIESENRIIAFKDFIQDQTDPYDDNGHGTHCAGDVASSGSQSDKKYMGPAPKASLVGVKVLNKDGGGKLSTIVKGIVWCIDHKDEYNIRVLSLSLGAEAFESFREDPLSQTVQKAWHHGMVVCAAAGNDGPESQTISTPAINPFVMTVGSTDDHNTPKRSDDIIADYSSRGPTIDSLIKPDIYAPGTKITSLLAPESTLAAEQQQHQMVNESYISLSGTSMATPIVAGVVALMLEANSALSPNDVKSILQATAPSELDDLWGYMNAEEAVDMAQRYSQIQLVTK</sequence>
<evidence type="ECO:0000256" key="5">
    <source>
        <dbReference type="PROSITE-ProRule" id="PRU01240"/>
    </source>
</evidence>
<feature type="active site" description="Charge relay system" evidence="5">
    <location>
        <position position="140"/>
    </location>
</feature>
<dbReference type="InterPro" id="IPR023828">
    <property type="entry name" value="Peptidase_S8_Ser-AS"/>
</dbReference>
<feature type="active site" description="Charge relay system" evidence="5">
    <location>
        <position position="175"/>
    </location>
</feature>
<dbReference type="PANTHER" id="PTHR43806:SF65">
    <property type="entry name" value="SERINE PROTEASE APRX"/>
    <property type="match status" value="1"/>
</dbReference>